<sequence>MPPPPGLEDGPAGALVASAGALALEEDDALVQLKAEEANDAAVDAAAAAAARSGSDLRVLVAPTGGGGAPAAAAAAAATSAAVASAGAVTAAAAAAAGRQQQEEKQAGEGAGDLDAELDAAIDQFQQLYHDAYLGRGLQHLDEFASAHPGLSASKLSDRLRARHGLDLALLRRRSELVAMGLRECANDEGWRLIQDVPGGLRLLYRHGPQTETAHCFKAACELDCELPELLSMAREFDLVPTWNSYITQTDILQITSLVELLVYASVWIPWPFAHRDVLIQAVGMDMLAEDGSVAISFASPEAGMPEDVEPPAGYEGRTHVQILPGSCLRMVPLPPKSPGGKTRTGVVVVTMLDSGAWVPEAIITFVLSVFAPFFYTAVRNVIDSAFDDPSSPLPQRIAGRGELYGVMAERIVHFLSGKPDEP</sequence>
<dbReference type="SUPFAM" id="SSF55961">
    <property type="entry name" value="Bet v1-like"/>
    <property type="match status" value="1"/>
</dbReference>
<accession>A0A2V0NRT7</accession>
<dbReference type="Proteomes" id="UP000247498">
    <property type="component" value="Unassembled WGS sequence"/>
</dbReference>
<gene>
    <name evidence="1" type="ORF">Rsub_02450</name>
</gene>
<name>A0A2V0NRT7_9CHLO</name>
<reference evidence="1 2" key="1">
    <citation type="journal article" date="2018" name="Sci. Rep.">
        <title>Raphidocelis subcapitata (=Pseudokirchneriella subcapitata) provides an insight into genome evolution and environmental adaptations in the Sphaeropleales.</title>
        <authorList>
            <person name="Suzuki S."/>
            <person name="Yamaguchi H."/>
            <person name="Nakajima N."/>
            <person name="Kawachi M."/>
        </authorList>
    </citation>
    <scope>NUCLEOTIDE SEQUENCE [LARGE SCALE GENOMIC DNA]</scope>
    <source>
        <strain evidence="1 2">NIES-35</strain>
    </source>
</reference>
<dbReference type="Gene3D" id="3.30.530.20">
    <property type="match status" value="1"/>
</dbReference>
<protein>
    <recommendedName>
        <fullName evidence="3">START domain-containing protein</fullName>
    </recommendedName>
</protein>
<keyword evidence="2" id="KW-1185">Reference proteome</keyword>
<comment type="caution">
    <text evidence="1">The sequence shown here is derived from an EMBL/GenBank/DDBJ whole genome shotgun (WGS) entry which is preliminary data.</text>
</comment>
<dbReference type="STRING" id="307507.A0A2V0NRT7"/>
<organism evidence="1 2">
    <name type="scientific">Raphidocelis subcapitata</name>
    <dbReference type="NCBI Taxonomy" id="307507"/>
    <lineage>
        <taxon>Eukaryota</taxon>
        <taxon>Viridiplantae</taxon>
        <taxon>Chlorophyta</taxon>
        <taxon>core chlorophytes</taxon>
        <taxon>Chlorophyceae</taxon>
        <taxon>CS clade</taxon>
        <taxon>Sphaeropleales</taxon>
        <taxon>Selenastraceae</taxon>
        <taxon>Raphidocelis</taxon>
    </lineage>
</organism>
<evidence type="ECO:0008006" key="3">
    <source>
        <dbReference type="Google" id="ProtNLM"/>
    </source>
</evidence>
<evidence type="ECO:0000313" key="1">
    <source>
        <dbReference type="EMBL" id="GBF90344.1"/>
    </source>
</evidence>
<dbReference type="InParanoid" id="A0A2V0NRT7"/>
<proteinExistence type="predicted"/>
<dbReference type="AlphaFoldDB" id="A0A2V0NRT7"/>
<dbReference type="EMBL" id="BDRX01000016">
    <property type="protein sequence ID" value="GBF90344.1"/>
    <property type="molecule type" value="Genomic_DNA"/>
</dbReference>
<dbReference type="OrthoDB" id="539925at2759"/>
<evidence type="ECO:0000313" key="2">
    <source>
        <dbReference type="Proteomes" id="UP000247498"/>
    </source>
</evidence>
<dbReference type="InterPro" id="IPR023393">
    <property type="entry name" value="START-like_dom_sf"/>
</dbReference>